<keyword evidence="6" id="KW-1185">Reference proteome</keyword>
<reference evidence="5 6" key="1">
    <citation type="journal article" date="2017" name="Chemistry">
        <title>Isolation, Biosynthesis and Chemical Modifications of Rubterolones A-F: Rare Tropolone Alkaloids from Actinomadura sp. 5-2.</title>
        <authorList>
            <person name="Guo H."/>
            <person name="Benndorf R."/>
            <person name="Leichnitz D."/>
            <person name="Klassen J.L."/>
            <person name="Vollmers J."/>
            <person name="Gorls H."/>
            <person name="Steinacker M."/>
            <person name="Weigel C."/>
            <person name="Dahse H.M."/>
            <person name="Kaster A.K."/>
            <person name="de Beer Z.W."/>
            <person name="Poulsen M."/>
            <person name="Beemelmanns C."/>
        </authorList>
    </citation>
    <scope>NUCLEOTIDE SEQUENCE [LARGE SCALE GENOMIC DNA]</scope>
    <source>
        <strain evidence="5 6">5-2</strain>
    </source>
</reference>
<evidence type="ECO:0000313" key="6">
    <source>
        <dbReference type="Proteomes" id="UP000242367"/>
    </source>
</evidence>
<dbReference type="EC" id="3.1.1.-" evidence="3"/>
<dbReference type="GO" id="GO:0016787">
    <property type="term" value="F:hydrolase activity"/>
    <property type="evidence" value="ECO:0007669"/>
    <property type="project" value="UniProtKB-KW"/>
</dbReference>
<evidence type="ECO:0000256" key="1">
    <source>
        <dbReference type="ARBA" id="ARBA00005964"/>
    </source>
</evidence>
<comment type="caution">
    <text evidence="5">The sequence shown here is derived from an EMBL/GenBank/DDBJ whole genome shotgun (WGS) entry which is preliminary data.</text>
</comment>
<sequence>MVAVLLVAPAGRAVAAGHRDVVRTDAGNVRGVVDGVRRAFLGIPYAAPPVGDLRWRAPQPVRPWAGVRDATRYGSSCPQIATPGAPGQVPSTDEDCLFVNVHTPVRPRRGMPVLVFVHGGSGVGGAGSLYPGDALANRTGTVVVTLNYRLSALGYLALPALRAEAPALNYAIQDQQAALRWVRRNIAAFGGDPHRVTLAGQSAGALSTCVNMVSPRAAGLFQRAIIQSGACDLSYQPGEPDKAFAVSRKYAGQVGCPDGPGQLACLRKTPVAELLKVTPPAGGGAAAAIPGWTLVYDGETLPGNPIDLLKDGKGAKVPVMLGITRDEGRMLTAFQFEAVLGRAVTEQEYQQLLTGAFGPLAPVLGGVYSSGAYGSPENALAALYTDTMFACSADKIARTLAPRTPTYAYQFSDPDAPNFYIPVHDVDLGAFHAGELPYLFDTVTERPLTPSQKALSRQMMDYWAAFAATGNPAAAGQPVWPRYNTVTTAYRDLLPGGAPAVLRRGAFQDQHHCSLWDSLTTQSRPGA</sequence>
<dbReference type="InterPro" id="IPR019826">
    <property type="entry name" value="Carboxylesterase_B_AS"/>
</dbReference>
<dbReference type="InterPro" id="IPR002018">
    <property type="entry name" value="CarbesteraseB"/>
</dbReference>
<dbReference type="SUPFAM" id="SSF53474">
    <property type="entry name" value="alpha/beta-Hydrolases"/>
    <property type="match status" value="1"/>
</dbReference>
<organism evidence="5 6">
    <name type="scientific">Actinomadura rubteroloni</name>
    <dbReference type="NCBI Taxonomy" id="1926885"/>
    <lineage>
        <taxon>Bacteria</taxon>
        <taxon>Bacillati</taxon>
        <taxon>Actinomycetota</taxon>
        <taxon>Actinomycetes</taxon>
        <taxon>Streptosporangiales</taxon>
        <taxon>Thermomonosporaceae</taxon>
        <taxon>Actinomadura</taxon>
    </lineage>
</organism>
<evidence type="ECO:0000259" key="4">
    <source>
        <dbReference type="Pfam" id="PF00135"/>
    </source>
</evidence>
<dbReference type="PANTHER" id="PTHR11559">
    <property type="entry name" value="CARBOXYLESTERASE"/>
    <property type="match status" value="1"/>
</dbReference>
<evidence type="ECO:0000256" key="3">
    <source>
        <dbReference type="RuleBase" id="RU361235"/>
    </source>
</evidence>
<dbReference type="EMBL" id="MTBP01000003">
    <property type="protein sequence ID" value="POM23299.1"/>
    <property type="molecule type" value="Genomic_DNA"/>
</dbReference>
<accession>A0A2P4UE17</accession>
<dbReference type="InterPro" id="IPR029058">
    <property type="entry name" value="AB_hydrolase_fold"/>
</dbReference>
<gene>
    <name evidence="5" type="primary">pnbA_3</name>
    <name evidence="5" type="ORF">BTM25_44520</name>
</gene>
<keyword evidence="2 3" id="KW-0378">Hydrolase</keyword>
<dbReference type="Pfam" id="PF00135">
    <property type="entry name" value="COesterase"/>
    <property type="match status" value="1"/>
</dbReference>
<dbReference type="PROSITE" id="PS00122">
    <property type="entry name" value="CARBOXYLESTERASE_B_1"/>
    <property type="match status" value="1"/>
</dbReference>
<dbReference type="AlphaFoldDB" id="A0A2P4UE17"/>
<dbReference type="Proteomes" id="UP000242367">
    <property type="component" value="Unassembled WGS sequence"/>
</dbReference>
<dbReference type="InterPro" id="IPR050309">
    <property type="entry name" value="Type-B_Carboxylest/Lipase"/>
</dbReference>
<dbReference type="Gene3D" id="3.40.50.1820">
    <property type="entry name" value="alpha/beta hydrolase"/>
    <property type="match status" value="1"/>
</dbReference>
<evidence type="ECO:0000313" key="5">
    <source>
        <dbReference type="EMBL" id="POM23299.1"/>
    </source>
</evidence>
<feature type="domain" description="Carboxylesterase type B" evidence="4">
    <location>
        <begin position="20"/>
        <end position="493"/>
    </location>
</feature>
<protein>
    <recommendedName>
        <fullName evidence="3">Carboxylic ester hydrolase</fullName>
        <ecNumber evidence="3">3.1.1.-</ecNumber>
    </recommendedName>
</protein>
<name>A0A2P4UE17_9ACTN</name>
<proteinExistence type="inferred from homology"/>
<evidence type="ECO:0000256" key="2">
    <source>
        <dbReference type="ARBA" id="ARBA00022801"/>
    </source>
</evidence>
<comment type="similarity">
    <text evidence="1 3">Belongs to the type-B carboxylesterase/lipase family.</text>
</comment>